<evidence type="ECO:0008006" key="9">
    <source>
        <dbReference type="Google" id="ProtNLM"/>
    </source>
</evidence>
<feature type="transmembrane region" description="Helical" evidence="6">
    <location>
        <begin position="6"/>
        <end position="31"/>
    </location>
</feature>
<evidence type="ECO:0000256" key="6">
    <source>
        <dbReference type="SAM" id="Phobius"/>
    </source>
</evidence>
<evidence type="ECO:0000256" key="5">
    <source>
        <dbReference type="ARBA" id="ARBA00023136"/>
    </source>
</evidence>
<name>A0ABQ6CT87_9HYPH</name>
<keyword evidence="4 6" id="KW-1133">Transmembrane helix</keyword>
<evidence type="ECO:0000256" key="1">
    <source>
        <dbReference type="ARBA" id="ARBA00004651"/>
    </source>
</evidence>
<feature type="transmembrane region" description="Helical" evidence="6">
    <location>
        <begin position="43"/>
        <end position="62"/>
    </location>
</feature>
<evidence type="ECO:0000256" key="3">
    <source>
        <dbReference type="ARBA" id="ARBA00022692"/>
    </source>
</evidence>
<feature type="transmembrane region" description="Helical" evidence="6">
    <location>
        <begin position="109"/>
        <end position="133"/>
    </location>
</feature>
<evidence type="ECO:0000256" key="2">
    <source>
        <dbReference type="ARBA" id="ARBA00022475"/>
    </source>
</evidence>
<dbReference type="RefSeq" id="WP_284314515.1">
    <property type="nucleotide sequence ID" value="NZ_BSPC01000050.1"/>
</dbReference>
<keyword evidence="8" id="KW-1185">Reference proteome</keyword>
<dbReference type="InterPro" id="IPR001123">
    <property type="entry name" value="LeuE-type"/>
</dbReference>
<protein>
    <recommendedName>
        <fullName evidence="9">Threonine/homoserine/homoserine lactone efflux protein</fullName>
    </recommendedName>
</protein>
<proteinExistence type="predicted"/>
<keyword evidence="5 6" id="KW-0472">Membrane</keyword>
<comment type="caution">
    <text evidence="7">The sequence shown here is derived from an EMBL/GenBank/DDBJ whole genome shotgun (WGS) entry which is preliminary data.</text>
</comment>
<dbReference type="PANTHER" id="PTHR30086:SF20">
    <property type="entry name" value="ARGININE EXPORTER PROTEIN ARGO-RELATED"/>
    <property type="match status" value="1"/>
</dbReference>
<keyword evidence="3 6" id="KW-0812">Transmembrane</keyword>
<dbReference type="PANTHER" id="PTHR30086">
    <property type="entry name" value="ARGININE EXPORTER PROTEIN ARGO"/>
    <property type="match status" value="1"/>
</dbReference>
<comment type="subcellular location">
    <subcellularLocation>
        <location evidence="1">Cell membrane</location>
        <topology evidence="1">Multi-pass membrane protein</topology>
    </subcellularLocation>
</comment>
<keyword evidence="2" id="KW-1003">Cell membrane</keyword>
<feature type="transmembrane region" description="Helical" evidence="6">
    <location>
        <begin position="181"/>
        <end position="202"/>
    </location>
</feature>
<gene>
    <name evidence="7" type="ORF">GCM10007874_44940</name>
</gene>
<dbReference type="EMBL" id="BSPC01000050">
    <property type="protein sequence ID" value="GLS21477.1"/>
    <property type="molecule type" value="Genomic_DNA"/>
</dbReference>
<feature type="transmembrane region" description="Helical" evidence="6">
    <location>
        <begin position="68"/>
        <end position="88"/>
    </location>
</feature>
<sequence length="207" mass="22251">MSPDDFAKLFLLVFPLMFSPGPTNFMCAAAASRHGVAKCIPMILGMDLMVFLPALLVGLGVGELFSRFPTILTIVQLIGAVVILVIGIDMVRSLHKQEAATGALTPMSFLGGMLVQTLNAKGLALLVIIYAQFHLRDASVWHNASVVAAYLTGLSLLSHFAWAAGGMWIARRFASARALRLQGGIYATMLVMVAIWLFVSAIRDTVT</sequence>
<dbReference type="Pfam" id="PF01810">
    <property type="entry name" value="LysE"/>
    <property type="match status" value="1"/>
</dbReference>
<organism evidence="7 8">
    <name type="scientific">Labrys miyagiensis</name>
    <dbReference type="NCBI Taxonomy" id="346912"/>
    <lineage>
        <taxon>Bacteria</taxon>
        <taxon>Pseudomonadati</taxon>
        <taxon>Pseudomonadota</taxon>
        <taxon>Alphaproteobacteria</taxon>
        <taxon>Hyphomicrobiales</taxon>
        <taxon>Xanthobacteraceae</taxon>
        <taxon>Labrys</taxon>
    </lineage>
</organism>
<feature type="transmembrane region" description="Helical" evidence="6">
    <location>
        <begin position="145"/>
        <end position="169"/>
    </location>
</feature>
<evidence type="ECO:0000313" key="8">
    <source>
        <dbReference type="Proteomes" id="UP001156882"/>
    </source>
</evidence>
<evidence type="ECO:0000313" key="7">
    <source>
        <dbReference type="EMBL" id="GLS21477.1"/>
    </source>
</evidence>
<accession>A0ABQ6CT87</accession>
<dbReference type="Proteomes" id="UP001156882">
    <property type="component" value="Unassembled WGS sequence"/>
</dbReference>
<reference evidence="8" key="1">
    <citation type="journal article" date="2019" name="Int. J. Syst. Evol. Microbiol.">
        <title>The Global Catalogue of Microorganisms (GCM) 10K type strain sequencing project: providing services to taxonomists for standard genome sequencing and annotation.</title>
        <authorList>
            <consortium name="The Broad Institute Genomics Platform"/>
            <consortium name="The Broad Institute Genome Sequencing Center for Infectious Disease"/>
            <person name="Wu L."/>
            <person name="Ma J."/>
        </authorList>
    </citation>
    <scope>NUCLEOTIDE SEQUENCE [LARGE SCALE GENOMIC DNA]</scope>
    <source>
        <strain evidence="8">NBRC 101365</strain>
    </source>
</reference>
<evidence type="ECO:0000256" key="4">
    <source>
        <dbReference type="ARBA" id="ARBA00022989"/>
    </source>
</evidence>